<evidence type="ECO:0000313" key="4">
    <source>
        <dbReference type="Proteomes" id="UP000823561"/>
    </source>
</evidence>
<accession>A0AAV6GX48</accession>
<proteinExistence type="predicted"/>
<dbReference type="SMART" id="SM00186">
    <property type="entry name" value="FBG"/>
    <property type="match status" value="1"/>
</dbReference>
<comment type="caution">
    <text evidence="3">The sequence shown here is derived from an EMBL/GenBank/DDBJ whole genome shotgun (WGS) entry which is preliminary data.</text>
</comment>
<dbReference type="PANTHER" id="PTHR19143">
    <property type="entry name" value="FIBRINOGEN/TENASCIN/ANGIOPOEITIN"/>
    <property type="match status" value="1"/>
</dbReference>
<dbReference type="InterPro" id="IPR014716">
    <property type="entry name" value="Fibrinogen_a/b/g_C_1"/>
</dbReference>
<dbReference type="InterPro" id="IPR036056">
    <property type="entry name" value="Fibrinogen-like_C"/>
</dbReference>
<dbReference type="GO" id="GO:0005615">
    <property type="term" value="C:extracellular space"/>
    <property type="evidence" value="ECO:0007669"/>
    <property type="project" value="TreeGrafter"/>
</dbReference>
<dbReference type="Pfam" id="PF00147">
    <property type="entry name" value="Fibrinogen_C"/>
    <property type="match status" value="1"/>
</dbReference>
<dbReference type="Proteomes" id="UP000823561">
    <property type="component" value="Chromosome 7"/>
</dbReference>
<dbReference type="AlphaFoldDB" id="A0AAV6GX48"/>
<dbReference type="SUPFAM" id="SSF56496">
    <property type="entry name" value="Fibrinogen C-terminal domain-like"/>
    <property type="match status" value="1"/>
</dbReference>
<keyword evidence="1" id="KW-1015">Disulfide bond</keyword>
<dbReference type="Gene3D" id="3.90.215.10">
    <property type="entry name" value="Gamma Fibrinogen, chain A, domain 1"/>
    <property type="match status" value="1"/>
</dbReference>
<sequence length="273" mass="30964">MIQVLRASHLSPPLVSFFLSLQKWILLQEMKIQHVILLLLPLLGQCDLHYPMNCAELHASGVVSGVYTIYPDGVNSAVGVYCDMGCHNSEESAVTTDEGGWTVFQRRMDSSVNFYRPWNQYKEGFGNTSGEYWLGLQSLHQLTRNKTHELRVDMEDFEGNRVFARYSSFSVASEEEGYKLTVSGFTNGGAGDSLTLHNGKKFSTFDMDQDNYENNCASEYLGGYWYDTCHVSNPNGAYLWGPTDHYAISVNWHAFKGYHYSLKFIAMKIRHVA</sequence>
<protein>
    <recommendedName>
        <fullName evidence="2">Fibrinogen C-terminal domain-containing protein</fullName>
    </recommendedName>
</protein>
<dbReference type="InterPro" id="IPR002181">
    <property type="entry name" value="Fibrinogen_a/b/g_C_dom"/>
</dbReference>
<keyword evidence="4" id="KW-1185">Reference proteome</keyword>
<gene>
    <name evidence="3" type="ORF">AALO_G00096680</name>
</gene>
<dbReference type="PANTHER" id="PTHR19143:SF225">
    <property type="entry name" value="MICROFIBRIL-ASSOCIATED GLYCOPROTEIN 4"/>
    <property type="match status" value="1"/>
</dbReference>
<dbReference type="CDD" id="cd00087">
    <property type="entry name" value="FReD"/>
    <property type="match status" value="1"/>
</dbReference>
<dbReference type="GO" id="GO:0048251">
    <property type="term" value="P:elastic fiber assembly"/>
    <property type="evidence" value="ECO:0007669"/>
    <property type="project" value="TreeGrafter"/>
</dbReference>
<dbReference type="PROSITE" id="PS51406">
    <property type="entry name" value="FIBRINOGEN_C_2"/>
    <property type="match status" value="1"/>
</dbReference>
<reference evidence="3" key="1">
    <citation type="submission" date="2020-10" db="EMBL/GenBank/DDBJ databases">
        <title>Chromosome-scale genome assembly of the Allis shad, Alosa alosa.</title>
        <authorList>
            <person name="Margot Z."/>
            <person name="Christophe K."/>
            <person name="Cabau C."/>
            <person name="Louis A."/>
            <person name="Berthelot C."/>
            <person name="Parey E."/>
            <person name="Roest Crollius H."/>
            <person name="Montfort J."/>
            <person name="Robinson-Rechavi M."/>
            <person name="Bucao C."/>
            <person name="Bouchez O."/>
            <person name="Gislard M."/>
            <person name="Lluch J."/>
            <person name="Milhes M."/>
            <person name="Lampietro C."/>
            <person name="Lopez Roques C."/>
            <person name="Donnadieu C."/>
            <person name="Braasch I."/>
            <person name="Desvignes T."/>
            <person name="Postlethwait J."/>
            <person name="Bobe J."/>
            <person name="Guiguen Y."/>
        </authorList>
    </citation>
    <scope>NUCLEOTIDE SEQUENCE</scope>
    <source>
        <strain evidence="3">M-15738</strain>
        <tissue evidence="3">Blood</tissue>
    </source>
</reference>
<dbReference type="FunFam" id="3.90.215.10:FF:000001">
    <property type="entry name" value="Tenascin isoform 1"/>
    <property type="match status" value="1"/>
</dbReference>
<name>A0AAV6GX48_9TELE</name>
<evidence type="ECO:0000313" key="3">
    <source>
        <dbReference type="EMBL" id="KAG5278232.1"/>
    </source>
</evidence>
<evidence type="ECO:0000256" key="1">
    <source>
        <dbReference type="ARBA" id="ARBA00023157"/>
    </source>
</evidence>
<dbReference type="EMBL" id="JADWDJ010000007">
    <property type="protein sequence ID" value="KAG5278232.1"/>
    <property type="molecule type" value="Genomic_DNA"/>
</dbReference>
<evidence type="ECO:0000259" key="2">
    <source>
        <dbReference type="PROSITE" id="PS51406"/>
    </source>
</evidence>
<feature type="domain" description="Fibrinogen C-terminal" evidence="2">
    <location>
        <begin position="45"/>
        <end position="273"/>
    </location>
</feature>
<dbReference type="InterPro" id="IPR050373">
    <property type="entry name" value="Fibrinogen_C-term_domain"/>
</dbReference>
<organism evidence="3 4">
    <name type="scientific">Alosa alosa</name>
    <name type="common">allis shad</name>
    <dbReference type="NCBI Taxonomy" id="278164"/>
    <lineage>
        <taxon>Eukaryota</taxon>
        <taxon>Metazoa</taxon>
        <taxon>Chordata</taxon>
        <taxon>Craniata</taxon>
        <taxon>Vertebrata</taxon>
        <taxon>Euteleostomi</taxon>
        <taxon>Actinopterygii</taxon>
        <taxon>Neopterygii</taxon>
        <taxon>Teleostei</taxon>
        <taxon>Clupei</taxon>
        <taxon>Clupeiformes</taxon>
        <taxon>Clupeoidei</taxon>
        <taxon>Clupeidae</taxon>
        <taxon>Alosa</taxon>
    </lineage>
</organism>